<organism evidence="3 4">
    <name type="scientific">Triparma strigata</name>
    <dbReference type="NCBI Taxonomy" id="1606541"/>
    <lineage>
        <taxon>Eukaryota</taxon>
        <taxon>Sar</taxon>
        <taxon>Stramenopiles</taxon>
        <taxon>Ochrophyta</taxon>
        <taxon>Bolidophyceae</taxon>
        <taxon>Parmales</taxon>
        <taxon>Triparmaceae</taxon>
        <taxon>Triparma</taxon>
    </lineage>
</organism>
<dbReference type="OrthoDB" id="414243at2759"/>
<reference evidence="4" key="1">
    <citation type="journal article" date="2023" name="Commun. Biol.">
        <title>Genome analysis of Parmales, the sister group of diatoms, reveals the evolutionary specialization of diatoms from phago-mixotrophs to photoautotrophs.</title>
        <authorList>
            <person name="Ban H."/>
            <person name="Sato S."/>
            <person name="Yoshikawa S."/>
            <person name="Yamada K."/>
            <person name="Nakamura Y."/>
            <person name="Ichinomiya M."/>
            <person name="Sato N."/>
            <person name="Blanc-Mathieu R."/>
            <person name="Endo H."/>
            <person name="Kuwata A."/>
            <person name="Ogata H."/>
        </authorList>
    </citation>
    <scope>NUCLEOTIDE SEQUENCE [LARGE SCALE GENOMIC DNA]</scope>
    <source>
        <strain evidence="4">NIES 3701</strain>
    </source>
</reference>
<evidence type="ECO:0000259" key="1">
    <source>
        <dbReference type="PROSITE" id="PS50404"/>
    </source>
</evidence>
<keyword evidence="4" id="KW-1185">Reference proteome</keyword>
<protein>
    <recommendedName>
        <fullName evidence="5">Glutathione S-transferase</fullName>
    </recommendedName>
</protein>
<dbReference type="InterPro" id="IPR036249">
    <property type="entry name" value="Thioredoxin-like_sf"/>
</dbReference>
<evidence type="ECO:0008006" key="5">
    <source>
        <dbReference type="Google" id="ProtNLM"/>
    </source>
</evidence>
<dbReference type="GO" id="GO:0004364">
    <property type="term" value="F:glutathione transferase activity"/>
    <property type="evidence" value="ECO:0007669"/>
    <property type="project" value="TreeGrafter"/>
</dbReference>
<dbReference type="Proteomes" id="UP001165085">
    <property type="component" value="Unassembled WGS sequence"/>
</dbReference>
<dbReference type="InterPro" id="IPR010987">
    <property type="entry name" value="Glutathione-S-Trfase_C-like"/>
</dbReference>
<proteinExistence type="predicted"/>
<dbReference type="GO" id="GO:0006749">
    <property type="term" value="P:glutathione metabolic process"/>
    <property type="evidence" value="ECO:0007669"/>
    <property type="project" value="TreeGrafter"/>
</dbReference>
<dbReference type="InterPro" id="IPR036282">
    <property type="entry name" value="Glutathione-S-Trfase_C_sf"/>
</dbReference>
<accession>A0A9W7DS47</accession>
<evidence type="ECO:0000259" key="2">
    <source>
        <dbReference type="PROSITE" id="PS50405"/>
    </source>
</evidence>
<evidence type="ECO:0000313" key="4">
    <source>
        <dbReference type="Proteomes" id="UP001165085"/>
    </source>
</evidence>
<dbReference type="PROSITE" id="PS50404">
    <property type="entry name" value="GST_NTER"/>
    <property type="match status" value="1"/>
</dbReference>
<dbReference type="AlphaFoldDB" id="A0A9W7DS47"/>
<evidence type="ECO:0000313" key="3">
    <source>
        <dbReference type="EMBL" id="GMH53133.1"/>
    </source>
</evidence>
<dbReference type="SUPFAM" id="SSF47616">
    <property type="entry name" value="GST C-terminal domain-like"/>
    <property type="match status" value="1"/>
</dbReference>
<dbReference type="PANTHER" id="PTHR11571:SF150">
    <property type="entry name" value="GLUTATHIONE S-TRANSFERASE"/>
    <property type="match status" value="1"/>
</dbReference>
<dbReference type="PANTHER" id="PTHR11571">
    <property type="entry name" value="GLUTATHIONE S-TRANSFERASE"/>
    <property type="match status" value="1"/>
</dbReference>
<feature type="domain" description="GST C-terminal" evidence="2">
    <location>
        <begin position="116"/>
        <end position="241"/>
    </location>
</feature>
<dbReference type="InterPro" id="IPR004045">
    <property type="entry name" value="Glutathione_S-Trfase_N"/>
</dbReference>
<gene>
    <name evidence="3" type="ORF">TrST_g1687</name>
</gene>
<dbReference type="InterPro" id="IPR050213">
    <property type="entry name" value="GST_superfamily"/>
</dbReference>
<comment type="caution">
    <text evidence="3">The sequence shown here is derived from an EMBL/GenBank/DDBJ whole genome shotgun (WGS) entry which is preliminary data.</text>
</comment>
<sequence>MMLAKRIRMASMLASMGKPTLHYFDVNGRGEVSKMVAAVGGVEIDVVEYPFEANGASASDKLKAGPMESAHTKAATAMDMEGCGLPIIVHGDLKINQSFACQNYLASIGPKYPKVTPQQKALDDMFMGYLEDIMGLAAGVILSEGDGALVPVFMSKTLTTLSKHIPASGFVHGLSTPTIADICVLVLTQALIPFGATLGEGAAETYGKFPEAVALGERTAAFPAIAKFLPTEDCCLKKPPRAARA</sequence>
<dbReference type="EMBL" id="BRXY01000017">
    <property type="protein sequence ID" value="GMH53133.1"/>
    <property type="molecule type" value="Genomic_DNA"/>
</dbReference>
<dbReference type="PROSITE" id="PS50405">
    <property type="entry name" value="GST_CTER"/>
    <property type="match status" value="1"/>
</dbReference>
<dbReference type="SUPFAM" id="SSF52833">
    <property type="entry name" value="Thioredoxin-like"/>
    <property type="match status" value="1"/>
</dbReference>
<dbReference type="Gene3D" id="1.20.1050.130">
    <property type="match status" value="1"/>
</dbReference>
<feature type="domain" description="GST N-terminal" evidence="1">
    <location>
        <begin position="17"/>
        <end position="113"/>
    </location>
</feature>
<name>A0A9W7DS47_9STRA</name>